<name>A0A6J5P5R7_9CAUD</name>
<reference evidence="1" key="1">
    <citation type="submission" date="2020-04" db="EMBL/GenBank/DDBJ databases">
        <authorList>
            <person name="Chiriac C."/>
            <person name="Salcher M."/>
            <person name="Ghai R."/>
            <person name="Kavagutti S V."/>
        </authorList>
    </citation>
    <scope>NUCLEOTIDE SEQUENCE</scope>
</reference>
<protein>
    <submittedName>
        <fullName evidence="1">Uncharacterized protein</fullName>
    </submittedName>
</protein>
<gene>
    <name evidence="1" type="ORF">UFOVP787_153</name>
</gene>
<organism evidence="1">
    <name type="scientific">uncultured Caudovirales phage</name>
    <dbReference type="NCBI Taxonomy" id="2100421"/>
    <lineage>
        <taxon>Viruses</taxon>
        <taxon>Duplodnaviria</taxon>
        <taxon>Heunggongvirae</taxon>
        <taxon>Uroviricota</taxon>
        <taxon>Caudoviricetes</taxon>
        <taxon>Peduoviridae</taxon>
        <taxon>Maltschvirus</taxon>
        <taxon>Maltschvirus maltsch</taxon>
    </lineage>
</organism>
<evidence type="ECO:0000313" key="1">
    <source>
        <dbReference type="EMBL" id="CAB4162864.1"/>
    </source>
</evidence>
<accession>A0A6J5P5R7</accession>
<dbReference type="EMBL" id="LR796734">
    <property type="protein sequence ID" value="CAB4162864.1"/>
    <property type="molecule type" value="Genomic_DNA"/>
</dbReference>
<sequence>MQVIKPTANQISLTTANTVYGSPVVYISTTAAALITVASNTGTTTGTFTLPANQYIYVQKLPTATIAANVTVYATPAAYRG</sequence>
<proteinExistence type="predicted"/>